<reference evidence="1" key="1">
    <citation type="submission" date="2018-05" db="EMBL/GenBank/DDBJ databases">
        <authorList>
            <person name="Lanie J.A."/>
            <person name="Ng W.-L."/>
            <person name="Kazmierczak K.M."/>
            <person name="Andrzejewski T.M."/>
            <person name="Davidsen T.M."/>
            <person name="Wayne K.J."/>
            <person name="Tettelin H."/>
            <person name="Glass J.I."/>
            <person name="Rusch D."/>
            <person name="Podicherti R."/>
            <person name="Tsui H.-C.T."/>
            <person name="Winkler M.E."/>
        </authorList>
    </citation>
    <scope>NUCLEOTIDE SEQUENCE</scope>
</reference>
<feature type="non-terminal residue" evidence="1">
    <location>
        <position position="1"/>
    </location>
</feature>
<organism evidence="1">
    <name type="scientific">marine metagenome</name>
    <dbReference type="NCBI Taxonomy" id="408172"/>
    <lineage>
        <taxon>unclassified sequences</taxon>
        <taxon>metagenomes</taxon>
        <taxon>ecological metagenomes</taxon>
    </lineage>
</organism>
<dbReference type="EMBL" id="UINC01093702">
    <property type="protein sequence ID" value="SVC48332.1"/>
    <property type="molecule type" value="Genomic_DNA"/>
</dbReference>
<accession>A0A382MLQ5</accession>
<proteinExistence type="predicted"/>
<name>A0A382MLQ5_9ZZZZ</name>
<gene>
    <name evidence="1" type="ORF">METZ01_LOCUS301186</name>
</gene>
<evidence type="ECO:0000313" key="1">
    <source>
        <dbReference type="EMBL" id="SVC48332.1"/>
    </source>
</evidence>
<protein>
    <submittedName>
        <fullName evidence="1">Uncharacterized protein</fullName>
    </submittedName>
</protein>
<feature type="non-terminal residue" evidence="1">
    <location>
        <position position="32"/>
    </location>
</feature>
<sequence>SAFHGCKEAVPPKPGHRVRYVRGFTGYLTLCL</sequence>
<dbReference type="AlphaFoldDB" id="A0A382MLQ5"/>